<keyword evidence="2" id="KW-1185">Reference proteome</keyword>
<gene>
    <name evidence="1" type="primary">PARPA_02506.1 scaffold 4710</name>
</gene>
<evidence type="ECO:0000313" key="2">
    <source>
        <dbReference type="Proteomes" id="UP000054107"/>
    </source>
</evidence>
<reference evidence="1 2" key="1">
    <citation type="submission" date="2014-09" db="EMBL/GenBank/DDBJ databases">
        <authorList>
            <person name="Ellenberger Sabrina"/>
        </authorList>
    </citation>
    <scope>NUCLEOTIDE SEQUENCE [LARGE SCALE GENOMIC DNA]</scope>
    <source>
        <strain evidence="1 2">CBS 412.66</strain>
    </source>
</reference>
<organism evidence="1 2">
    <name type="scientific">Parasitella parasitica</name>
    <dbReference type="NCBI Taxonomy" id="35722"/>
    <lineage>
        <taxon>Eukaryota</taxon>
        <taxon>Fungi</taxon>
        <taxon>Fungi incertae sedis</taxon>
        <taxon>Mucoromycota</taxon>
        <taxon>Mucoromycotina</taxon>
        <taxon>Mucoromycetes</taxon>
        <taxon>Mucorales</taxon>
        <taxon>Mucorineae</taxon>
        <taxon>Mucoraceae</taxon>
        <taxon>Parasitella</taxon>
    </lineage>
</organism>
<dbReference type="Proteomes" id="UP000054107">
    <property type="component" value="Unassembled WGS sequence"/>
</dbReference>
<dbReference type="EMBL" id="LN721005">
    <property type="protein sequence ID" value="CEP09060.1"/>
    <property type="molecule type" value="Genomic_DNA"/>
</dbReference>
<sequence>MVSFASYWAAARNHEKTLEELCVDVDNLLAMSGGSRACLELIKMFAHLRILQLCNCDGNIADDLSIWAAKIVNLQVKATELIGLELSSADSVNTKVQVLSLHGTARIGAHYLVHVCPRLKSLQEFRCVLQWPYVQHEGDDFGWSKMAFEKILAMKKCSLEFVFGEQTVDNERDILKAVGYVTTNMEKRELVFGYKAGCWPAPVVDLDYSFVKVEKAKSGVTVSFESVRRTNWAEENLCNLLLSNWRRQLQVREASGLFLQDMGKQEQRRTSRSEK</sequence>
<accession>A0A0B7N0N1</accession>
<name>A0A0B7N0N1_9FUNG</name>
<proteinExistence type="predicted"/>
<evidence type="ECO:0000313" key="1">
    <source>
        <dbReference type="EMBL" id="CEP09060.1"/>
    </source>
</evidence>
<evidence type="ECO:0008006" key="3">
    <source>
        <dbReference type="Google" id="ProtNLM"/>
    </source>
</evidence>
<protein>
    <recommendedName>
        <fullName evidence="3">F-box domain-containing protein</fullName>
    </recommendedName>
</protein>
<dbReference type="AlphaFoldDB" id="A0A0B7N0N1"/>